<feature type="region of interest" description="Disordered" evidence="11">
    <location>
        <begin position="537"/>
        <end position="557"/>
    </location>
</feature>
<dbReference type="EMBL" id="CP090174">
    <property type="protein sequence ID" value="UJO24756.1"/>
    <property type="molecule type" value="Genomic_DNA"/>
</dbReference>
<dbReference type="InterPro" id="IPR036188">
    <property type="entry name" value="FAD/NAD-bd_sf"/>
</dbReference>
<evidence type="ECO:0000256" key="2">
    <source>
        <dbReference type="ARBA" id="ARBA00004924"/>
    </source>
</evidence>
<evidence type="ECO:0000256" key="3">
    <source>
        <dbReference type="ARBA" id="ARBA00007588"/>
    </source>
</evidence>
<comment type="pathway">
    <text evidence="2">Siderophore biosynthesis.</text>
</comment>
<dbReference type="KEGG" id="ffu:CLAFUR5_13781"/>
<accession>A0A9Q8PLI9</accession>
<dbReference type="EC" id="1.14.13.196" evidence="4"/>
<protein>
    <recommendedName>
        <fullName evidence="4">L-ornithine N(5)-monooxygenase [NAD(P)H]</fullName>
        <ecNumber evidence="4">1.14.13.196</ecNumber>
    </recommendedName>
</protein>
<feature type="region of interest" description="Disordered" evidence="11">
    <location>
        <begin position="181"/>
        <end position="203"/>
    </location>
</feature>
<comment type="similarity">
    <text evidence="3">Belongs to the lysine N(6)-hydroxylase/L-ornithine N(5)-oxygenase family.</text>
</comment>
<reference evidence="12" key="2">
    <citation type="journal article" date="2022" name="Microb. Genom.">
        <title>A chromosome-scale genome assembly of the tomato pathogen Cladosporium fulvum reveals a compartmentalized genome architecture and the presence of a dispensable chromosome.</title>
        <authorList>
            <person name="Zaccaron A.Z."/>
            <person name="Chen L.H."/>
            <person name="Samaras A."/>
            <person name="Stergiopoulos I."/>
        </authorList>
    </citation>
    <scope>NUCLEOTIDE SEQUENCE</scope>
    <source>
        <strain evidence="12">Race5_Kim</strain>
    </source>
</reference>
<dbReference type="SUPFAM" id="SSF51905">
    <property type="entry name" value="FAD/NAD(P)-binding domain"/>
    <property type="match status" value="1"/>
</dbReference>
<proteinExistence type="inferred from homology"/>
<dbReference type="GO" id="GO:0016491">
    <property type="term" value="F:oxidoreductase activity"/>
    <property type="evidence" value="ECO:0007669"/>
    <property type="project" value="UniProtKB-KW"/>
</dbReference>
<name>A0A9Q8PLI9_PASFU</name>
<sequence length="575" mass="63774">MPTSRADSLSPTREDTLPFVYDVLIVGAGPCGLAVAARLREQTPSALFTDEEHHRYHWINKHGGHASIKNRKTGRTRQLEPGSKAPLSKQIGQVQETRPETPSRRSASEPSMLVLDSSGDSWMAKWKRLFSQLEISHLRSPMFFHPDPHDRDGLLAYAHSQGRECECLEIAGCVGKELSKHQMKKKRNSRKNGEQARPSITIDERDRKDYFTPPSDLFQSYCDFIAKRYDLLDTDLIRKAAVDEIDYDFIPQLSADDKLFTIRAGKDTYFAKSVVLAVGAGNAPSIPKPFPQSGCPCACHAFTGQDEALAARVRAKRPTNVLVIGGGLTSAQIADQAIRRGATKVFHVMRGPMKIKPFDVDLSWMGKFRNHEKATFWSADTDEERSDLVKSARGGGSITPRFVKISEQHVRSGKLSIHTHTTVEQTNYDPLEQTWSIKTSPPIADLPAIHFVYFATGVQSNVERLPYLQRIVEKYPVECFDGMPALTDDLMWKPDVPLFMTGRFAALRVGPGAANLEGARLGAERIVWGLQDVLGDEGSGGSADEGLSPEASQGQSEYRFAAGIGSRYESLEVEE</sequence>
<evidence type="ECO:0000313" key="13">
    <source>
        <dbReference type="Proteomes" id="UP000756132"/>
    </source>
</evidence>
<dbReference type="PANTHER" id="PTHR38663:SF1">
    <property type="entry name" value="L-ORNITHINE N(5)-MONOOXYGENASE"/>
    <property type="match status" value="1"/>
</dbReference>
<evidence type="ECO:0000256" key="4">
    <source>
        <dbReference type="ARBA" id="ARBA00012881"/>
    </source>
</evidence>
<evidence type="ECO:0000256" key="9">
    <source>
        <dbReference type="ARBA" id="ARBA00047598"/>
    </source>
</evidence>
<keyword evidence="7" id="KW-0521">NADP</keyword>
<feature type="region of interest" description="Disordered" evidence="11">
    <location>
        <begin position="63"/>
        <end position="112"/>
    </location>
</feature>
<organism evidence="12 13">
    <name type="scientific">Passalora fulva</name>
    <name type="common">Tomato leaf mold</name>
    <name type="synonym">Cladosporium fulvum</name>
    <dbReference type="NCBI Taxonomy" id="5499"/>
    <lineage>
        <taxon>Eukaryota</taxon>
        <taxon>Fungi</taxon>
        <taxon>Dikarya</taxon>
        <taxon>Ascomycota</taxon>
        <taxon>Pezizomycotina</taxon>
        <taxon>Dothideomycetes</taxon>
        <taxon>Dothideomycetidae</taxon>
        <taxon>Mycosphaerellales</taxon>
        <taxon>Mycosphaerellaceae</taxon>
        <taxon>Fulvia</taxon>
    </lineage>
</organism>
<keyword evidence="5" id="KW-0285">Flavoprotein</keyword>
<evidence type="ECO:0000256" key="1">
    <source>
        <dbReference type="ARBA" id="ARBA00001974"/>
    </source>
</evidence>
<dbReference type="RefSeq" id="XP_047769122.1">
    <property type="nucleotide sequence ID" value="XM_047912929.1"/>
</dbReference>
<evidence type="ECO:0000256" key="11">
    <source>
        <dbReference type="SAM" id="MobiDB-lite"/>
    </source>
</evidence>
<dbReference type="Pfam" id="PF13434">
    <property type="entry name" value="Lys_Orn_oxgnase"/>
    <property type="match status" value="1"/>
</dbReference>
<feature type="compositionally biased region" description="Basic residues" evidence="11">
    <location>
        <begin position="63"/>
        <end position="75"/>
    </location>
</feature>
<evidence type="ECO:0000256" key="6">
    <source>
        <dbReference type="ARBA" id="ARBA00022827"/>
    </source>
</evidence>
<feature type="compositionally biased region" description="Basic residues" evidence="11">
    <location>
        <begin position="181"/>
        <end position="190"/>
    </location>
</feature>
<keyword evidence="8" id="KW-0560">Oxidoreductase</keyword>
<evidence type="ECO:0000256" key="5">
    <source>
        <dbReference type="ARBA" id="ARBA00022630"/>
    </source>
</evidence>
<evidence type="ECO:0000256" key="10">
    <source>
        <dbReference type="ARBA" id="ARBA00049248"/>
    </source>
</evidence>
<feature type="compositionally biased region" description="Basic and acidic residues" evidence="11">
    <location>
        <begin position="97"/>
        <end position="107"/>
    </location>
</feature>
<dbReference type="Proteomes" id="UP000756132">
    <property type="component" value="Chromosome 12"/>
</dbReference>
<dbReference type="GeneID" id="71993659"/>
<reference evidence="12" key="1">
    <citation type="submission" date="2021-12" db="EMBL/GenBank/DDBJ databases">
        <authorList>
            <person name="Zaccaron A."/>
            <person name="Stergiopoulos I."/>
        </authorList>
    </citation>
    <scope>NUCLEOTIDE SEQUENCE</scope>
    <source>
        <strain evidence="12">Race5_Kim</strain>
    </source>
</reference>
<comment type="cofactor">
    <cofactor evidence="1">
        <name>FAD</name>
        <dbReference type="ChEBI" id="CHEBI:57692"/>
    </cofactor>
</comment>
<comment type="catalytic activity">
    <reaction evidence="10">
        <text>L-ornithine + NADH + O2 = N(5)-hydroxy-L-ornithine + NAD(+) + H2O</text>
        <dbReference type="Rhea" id="RHEA:41512"/>
        <dbReference type="ChEBI" id="CHEBI:15377"/>
        <dbReference type="ChEBI" id="CHEBI:15379"/>
        <dbReference type="ChEBI" id="CHEBI:46911"/>
        <dbReference type="ChEBI" id="CHEBI:57540"/>
        <dbReference type="ChEBI" id="CHEBI:57945"/>
        <dbReference type="ChEBI" id="CHEBI:78275"/>
        <dbReference type="EC" id="1.14.13.196"/>
    </reaction>
</comment>
<dbReference type="InterPro" id="IPR025700">
    <property type="entry name" value="Lys/Orn_oxygenase"/>
</dbReference>
<dbReference type="PANTHER" id="PTHR38663">
    <property type="match status" value="1"/>
</dbReference>
<keyword evidence="6" id="KW-0274">FAD</keyword>
<evidence type="ECO:0000256" key="8">
    <source>
        <dbReference type="ARBA" id="ARBA00023002"/>
    </source>
</evidence>
<evidence type="ECO:0000313" key="12">
    <source>
        <dbReference type="EMBL" id="UJO24756.1"/>
    </source>
</evidence>
<evidence type="ECO:0000256" key="7">
    <source>
        <dbReference type="ARBA" id="ARBA00022857"/>
    </source>
</evidence>
<comment type="catalytic activity">
    <reaction evidence="9">
        <text>L-ornithine + NADPH + O2 = N(5)-hydroxy-L-ornithine + NADP(+) + H2O</text>
        <dbReference type="Rhea" id="RHEA:41508"/>
        <dbReference type="ChEBI" id="CHEBI:15377"/>
        <dbReference type="ChEBI" id="CHEBI:15379"/>
        <dbReference type="ChEBI" id="CHEBI:46911"/>
        <dbReference type="ChEBI" id="CHEBI:57783"/>
        <dbReference type="ChEBI" id="CHEBI:58349"/>
        <dbReference type="ChEBI" id="CHEBI:78275"/>
        <dbReference type="EC" id="1.14.13.196"/>
    </reaction>
</comment>
<dbReference type="Gene3D" id="3.50.50.60">
    <property type="entry name" value="FAD/NAD(P)-binding domain"/>
    <property type="match status" value="2"/>
</dbReference>
<dbReference type="OrthoDB" id="76038at2759"/>
<keyword evidence="13" id="KW-1185">Reference proteome</keyword>
<gene>
    <name evidence="12" type="ORF">CLAFUR5_13781</name>
</gene>
<dbReference type="AlphaFoldDB" id="A0A9Q8PLI9"/>